<dbReference type="AlphaFoldDB" id="A0A1G9NGM5"/>
<dbReference type="InterPro" id="IPR038765">
    <property type="entry name" value="Papain-like_cys_pep_sf"/>
</dbReference>
<dbReference type="STRING" id="990371.SAMN05421813_10314"/>
<name>A0A1G9NGM5_9SPHI</name>
<keyword evidence="3" id="KW-1185">Reference proteome</keyword>
<feature type="compositionally biased region" description="Polar residues" evidence="1">
    <location>
        <begin position="270"/>
        <end position="287"/>
    </location>
</feature>
<accession>A0A1G9NGM5</accession>
<evidence type="ECO:0000256" key="1">
    <source>
        <dbReference type="SAM" id="MobiDB-lite"/>
    </source>
</evidence>
<dbReference type="OrthoDB" id="7247547at2"/>
<proteinExistence type="predicted"/>
<dbReference type="RefSeq" id="WP_090699426.1">
    <property type="nucleotide sequence ID" value="NZ_FNHH01000003.1"/>
</dbReference>
<evidence type="ECO:0000313" key="2">
    <source>
        <dbReference type="EMBL" id="SDL85227.1"/>
    </source>
</evidence>
<dbReference type="EMBL" id="FNHH01000003">
    <property type="protein sequence ID" value="SDL85227.1"/>
    <property type="molecule type" value="Genomic_DNA"/>
</dbReference>
<protein>
    <submittedName>
        <fullName evidence="2">Uncharacterized protein</fullName>
    </submittedName>
</protein>
<organism evidence="2 3">
    <name type="scientific">Daejeonella rubra</name>
    <dbReference type="NCBI Taxonomy" id="990371"/>
    <lineage>
        <taxon>Bacteria</taxon>
        <taxon>Pseudomonadati</taxon>
        <taxon>Bacteroidota</taxon>
        <taxon>Sphingobacteriia</taxon>
        <taxon>Sphingobacteriales</taxon>
        <taxon>Sphingobacteriaceae</taxon>
        <taxon>Daejeonella</taxon>
    </lineage>
</organism>
<evidence type="ECO:0000313" key="3">
    <source>
        <dbReference type="Proteomes" id="UP000199226"/>
    </source>
</evidence>
<gene>
    <name evidence="2" type="ORF">SAMN05421813_10314</name>
</gene>
<reference evidence="3" key="1">
    <citation type="submission" date="2016-10" db="EMBL/GenBank/DDBJ databases">
        <authorList>
            <person name="Varghese N."/>
            <person name="Submissions S."/>
        </authorList>
    </citation>
    <scope>NUCLEOTIDE SEQUENCE [LARGE SCALE GENOMIC DNA]</scope>
    <source>
        <strain evidence="3">DSM 24536</strain>
    </source>
</reference>
<feature type="region of interest" description="Disordered" evidence="1">
    <location>
        <begin position="265"/>
        <end position="287"/>
    </location>
</feature>
<dbReference type="Proteomes" id="UP000199226">
    <property type="component" value="Unassembled WGS sequence"/>
</dbReference>
<dbReference type="SUPFAM" id="SSF54001">
    <property type="entry name" value="Cysteine proteinases"/>
    <property type="match status" value="1"/>
</dbReference>
<sequence length="287" mass="32270">MDEKQPVAKGNFGKLEAKKDPRDFDFSRYLLSDELEIPVSHDWTSIKKTAWETFGNDKINNCTFAAAGHMIVCWTSNSTTEHPLSAEKVISAYAEVSGFDEKKPGSDRGLPVLDALKYWRKVGIDNRKIKAFASVPHLKRDIVKSAIYLFGGLYAGLQLPSTIIGQKIWDTAPDQPLEKTEPGSYGGHAVTILAYDEEHLTCVTLGEEQKMTWDFWEYYSDEAFAIITEDFFNGTKTPIGLNMEALENDLLTLTKQKKALANQLDDDDNIQPQPFPQNDHTDQTINS</sequence>